<keyword evidence="4" id="KW-0732">Signal</keyword>
<dbReference type="Gene3D" id="3.20.20.100">
    <property type="entry name" value="NADP-dependent oxidoreductase domain"/>
    <property type="match status" value="1"/>
</dbReference>
<evidence type="ECO:0000256" key="3">
    <source>
        <dbReference type="ARBA" id="ARBA00023002"/>
    </source>
</evidence>
<organism evidence="6">
    <name type="scientific">Noctiluca scintillans</name>
    <name type="common">Sea sparkle</name>
    <name type="synonym">Red tide dinoflagellate</name>
    <dbReference type="NCBI Taxonomy" id="2966"/>
    <lineage>
        <taxon>Eukaryota</taxon>
        <taxon>Sar</taxon>
        <taxon>Alveolata</taxon>
        <taxon>Dinophyceae</taxon>
        <taxon>Noctilucales</taxon>
        <taxon>Noctilucaceae</taxon>
        <taxon>Noctiluca</taxon>
    </lineage>
</organism>
<sequence length="371" mass="40428">MLRSTPLPLLVIFTSVGALRKQHIESSAEGPKDSFAVTDYCNVGYSIESHASDDNHGDVCRDTQRGNTWTPPYGCERVDGPPWSVHLQTSVPCRAAAPVFAKKKKMPMIGFGTCCRASATGQDLEKSLLTYFALGGKLVDTAQTYGNHKNIANAIRVAGIPREELWITTKINTLGLTSAGEVFASVRSSLQELDLKYIDLVLLHTAAHNATLRTAQWKGLVSARLAGLVGQIGVSNWNKEHIKELVLGGMEKPAVNQLEYHPWSPPVYYELVQWCQNEGIMVTAYGSLGGEGSKDEGVVVHEQAAAHGVTASQLLLRWAVTQGVAVIPGATSEQHIAENMQTPSFSLSVKEFQALRNSPMPQGWRCWWCSA</sequence>
<feature type="domain" description="NADP-dependent oxidoreductase" evidence="5">
    <location>
        <begin position="119"/>
        <end position="356"/>
    </location>
</feature>
<evidence type="ECO:0000313" key="6">
    <source>
        <dbReference type="EMBL" id="CAD8851196.1"/>
    </source>
</evidence>
<keyword evidence="2" id="KW-0521">NADP</keyword>
<comment type="similarity">
    <text evidence="1">Belongs to the aldo/keto reductase family.</text>
</comment>
<dbReference type="GO" id="GO:0016616">
    <property type="term" value="F:oxidoreductase activity, acting on the CH-OH group of donors, NAD or NADP as acceptor"/>
    <property type="evidence" value="ECO:0007669"/>
    <property type="project" value="UniProtKB-ARBA"/>
</dbReference>
<name>A0A7S1AE01_NOCSC</name>
<protein>
    <recommendedName>
        <fullName evidence="5">NADP-dependent oxidoreductase domain-containing protein</fullName>
    </recommendedName>
</protein>
<dbReference type="InterPro" id="IPR036812">
    <property type="entry name" value="NAD(P)_OxRdtase_dom_sf"/>
</dbReference>
<accession>A0A7S1AE01</accession>
<dbReference type="InterPro" id="IPR023210">
    <property type="entry name" value="NADP_OxRdtase_dom"/>
</dbReference>
<evidence type="ECO:0000259" key="5">
    <source>
        <dbReference type="Pfam" id="PF00248"/>
    </source>
</evidence>
<dbReference type="PRINTS" id="PR00069">
    <property type="entry name" value="ALDKETRDTASE"/>
</dbReference>
<dbReference type="SUPFAM" id="SSF51430">
    <property type="entry name" value="NAD(P)-linked oxidoreductase"/>
    <property type="match status" value="1"/>
</dbReference>
<reference evidence="6" key="1">
    <citation type="submission" date="2021-01" db="EMBL/GenBank/DDBJ databases">
        <authorList>
            <person name="Corre E."/>
            <person name="Pelletier E."/>
            <person name="Niang G."/>
            <person name="Scheremetjew M."/>
            <person name="Finn R."/>
            <person name="Kale V."/>
            <person name="Holt S."/>
            <person name="Cochrane G."/>
            <person name="Meng A."/>
            <person name="Brown T."/>
            <person name="Cohen L."/>
        </authorList>
    </citation>
    <scope>NUCLEOTIDE SEQUENCE</scope>
</reference>
<evidence type="ECO:0000256" key="2">
    <source>
        <dbReference type="ARBA" id="ARBA00022857"/>
    </source>
</evidence>
<dbReference type="PANTHER" id="PTHR43827:SF3">
    <property type="entry name" value="NADP-DEPENDENT OXIDOREDUCTASE DOMAIN-CONTAINING PROTEIN"/>
    <property type="match status" value="1"/>
</dbReference>
<gene>
    <name evidence="6" type="ORF">NSCI0253_LOCUS25546</name>
</gene>
<dbReference type="CDD" id="cd19071">
    <property type="entry name" value="AKR_AKR1-5-like"/>
    <property type="match status" value="1"/>
</dbReference>
<feature type="chain" id="PRO_5031309343" description="NADP-dependent oxidoreductase domain-containing protein" evidence="4">
    <location>
        <begin position="19"/>
        <end position="371"/>
    </location>
</feature>
<proteinExistence type="inferred from homology"/>
<evidence type="ECO:0000256" key="1">
    <source>
        <dbReference type="ARBA" id="ARBA00007905"/>
    </source>
</evidence>
<dbReference type="InterPro" id="IPR020471">
    <property type="entry name" value="AKR"/>
</dbReference>
<dbReference type="AlphaFoldDB" id="A0A7S1AE01"/>
<evidence type="ECO:0000256" key="4">
    <source>
        <dbReference type="SAM" id="SignalP"/>
    </source>
</evidence>
<dbReference type="Pfam" id="PF00248">
    <property type="entry name" value="Aldo_ket_red"/>
    <property type="match status" value="1"/>
</dbReference>
<feature type="signal peptide" evidence="4">
    <location>
        <begin position="1"/>
        <end position="18"/>
    </location>
</feature>
<dbReference type="EMBL" id="HBFQ01036213">
    <property type="protein sequence ID" value="CAD8851196.1"/>
    <property type="molecule type" value="Transcribed_RNA"/>
</dbReference>
<keyword evidence="3" id="KW-0560">Oxidoreductase</keyword>
<dbReference type="PANTHER" id="PTHR43827">
    <property type="entry name" value="2,5-DIKETO-D-GLUCONIC ACID REDUCTASE"/>
    <property type="match status" value="1"/>
</dbReference>